<feature type="domain" description="Glycosyltransferase subfamily 4-like N-terminal" evidence="4">
    <location>
        <begin position="22"/>
        <end position="196"/>
    </location>
</feature>
<evidence type="ECO:0000259" key="4">
    <source>
        <dbReference type="Pfam" id="PF13439"/>
    </source>
</evidence>
<evidence type="ECO:0000256" key="2">
    <source>
        <dbReference type="ARBA" id="ARBA00022679"/>
    </source>
</evidence>
<dbReference type="Pfam" id="PF13439">
    <property type="entry name" value="Glyco_transf_4"/>
    <property type="match status" value="1"/>
</dbReference>
<dbReference type="Pfam" id="PF00534">
    <property type="entry name" value="Glycos_transf_1"/>
    <property type="match status" value="1"/>
</dbReference>
<dbReference type="GO" id="GO:0016757">
    <property type="term" value="F:glycosyltransferase activity"/>
    <property type="evidence" value="ECO:0007669"/>
    <property type="project" value="UniProtKB-KW"/>
</dbReference>
<dbReference type="RefSeq" id="WP_038515172.1">
    <property type="nucleotide sequence ID" value="NZ_CP008953.1"/>
</dbReference>
<dbReference type="PANTHER" id="PTHR12526">
    <property type="entry name" value="GLYCOSYLTRANSFERASE"/>
    <property type="match status" value="1"/>
</dbReference>
<dbReference type="InterPro" id="IPR001296">
    <property type="entry name" value="Glyco_trans_1"/>
</dbReference>
<organism evidence="5 6">
    <name type="scientific">Amycolatopsis japonica</name>
    <dbReference type="NCBI Taxonomy" id="208439"/>
    <lineage>
        <taxon>Bacteria</taxon>
        <taxon>Bacillati</taxon>
        <taxon>Actinomycetota</taxon>
        <taxon>Actinomycetes</taxon>
        <taxon>Pseudonocardiales</taxon>
        <taxon>Pseudonocardiaceae</taxon>
        <taxon>Amycolatopsis</taxon>
        <taxon>Amycolatopsis japonica group</taxon>
    </lineage>
</organism>
<reference evidence="5 6" key="1">
    <citation type="journal article" date="2014" name="J. Biotechnol.">
        <title>Complete genome sequence of the actinobacterium Amycolatopsis japonica MG417-CF17(T) (=DSM 44213T) producing (S,S)-N,N'-ethylenediaminedisuccinic acid.</title>
        <authorList>
            <person name="Stegmann E."/>
            <person name="Albersmeier A."/>
            <person name="Spohn M."/>
            <person name="Gert H."/>
            <person name="Weber T."/>
            <person name="Wohlleben W."/>
            <person name="Kalinowski J."/>
            <person name="Ruckert C."/>
        </authorList>
    </citation>
    <scope>NUCLEOTIDE SEQUENCE [LARGE SCALE GENOMIC DNA]</scope>
    <source>
        <strain evidence="6">MG417-CF17 (DSM 44213)</strain>
    </source>
</reference>
<dbReference type="eggNOG" id="COG0438">
    <property type="taxonomic scope" value="Bacteria"/>
</dbReference>
<evidence type="ECO:0000256" key="1">
    <source>
        <dbReference type="ARBA" id="ARBA00022676"/>
    </source>
</evidence>
<dbReference type="Gene3D" id="3.40.50.2000">
    <property type="entry name" value="Glycogen Phosphorylase B"/>
    <property type="match status" value="2"/>
</dbReference>
<keyword evidence="6" id="KW-1185">Reference proteome</keyword>
<name>A0A075V3X8_9PSEU</name>
<dbReference type="PANTHER" id="PTHR12526:SF635">
    <property type="entry name" value="GLYCOSYL TRANSFERASE GROUP 1"/>
    <property type="match status" value="1"/>
</dbReference>
<evidence type="ECO:0000313" key="5">
    <source>
        <dbReference type="EMBL" id="AIG77530.1"/>
    </source>
</evidence>
<protein>
    <submittedName>
        <fullName evidence="5">Glycosyl transferase family protein</fullName>
    </submittedName>
</protein>
<dbReference type="AlphaFoldDB" id="A0A075V3X8"/>
<evidence type="ECO:0000313" key="6">
    <source>
        <dbReference type="Proteomes" id="UP000028492"/>
    </source>
</evidence>
<keyword evidence="2 5" id="KW-0808">Transferase</keyword>
<dbReference type="HOGENOM" id="CLU_009583_2_3_11"/>
<evidence type="ECO:0000259" key="3">
    <source>
        <dbReference type="Pfam" id="PF00534"/>
    </source>
</evidence>
<dbReference type="EMBL" id="CP008953">
    <property type="protein sequence ID" value="AIG77530.1"/>
    <property type="molecule type" value="Genomic_DNA"/>
</dbReference>
<sequence length="405" mass="42995">MRIAMVSEHASPLAAMGGADAGGQNVHVAALSSALSRQGHDVTVYTRRDNRRVAATVETPDGYRVVHVPAGPAKKLPKDELLPSMGEFGRVLRSRWAKDRPDVVHAHFWMSGLASILAAKDLGIPVAQTFHALGVVKRRYQGKNDTSPPDRIRLERMIAKQADRVIATCSDEVFELVRMGLPRSRASVVPCGVDLTTFTPDGGVAGRTARRRIVSVGRLVPRKGFDLAIAALPSLPDTELVIVGGPDAGPLDKAPEVRRLRAIADRAGVGDRVHLPGLVSREQMPALLRSADAVVCTPWYEPFGIVPLEAMACGVPVVATAVGGLTDTVVDGVTGMLVPPRNPGELAAALRRLLGDASLCESFGLAGADRVRARYSWDRVASDCLRSYGRVPAGETEVAAAASPS</sequence>
<feature type="domain" description="Glycosyl transferase family 1" evidence="3">
    <location>
        <begin position="210"/>
        <end position="367"/>
    </location>
</feature>
<dbReference type="STRING" id="208439.AJAP_23390"/>
<dbReference type="SUPFAM" id="SSF53756">
    <property type="entry name" value="UDP-Glycosyltransferase/glycogen phosphorylase"/>
    <property type="match status" value="1"/>
</dbReference>
<accession>A0A075V3X8</accession>
<dbReference type="InterPro" id="IPR028098">
    <property type="entry name" value="Glyco_trans_4-like_N"/>
</dbReference>
<dbReference type="KEGG" id="aja:AJAP_23390"/>
<dbReference type="Proteomes" id="UP000028492">
    <property type="component" value="Chromosome"/>
</dbReference>
<keyword evidence="1" id="KW-0328">Glycosyltransferase</keyword>
<proteinExistence type="predicted"/>
<gene>
    <name evidence="5" type="ORF">AJAP_23390</name>
</gene>